<dbReference type="EMBL" id="FNGV01000006">
    <property type="protein sequence ID" value="SDM23900.1"/>
    <property type="molecule type" value="Genomic_DNA"/>
</dbReference>
<keyword evidence="3" id="KW-0964">Secreted</keyword>
<evidence type="ECO:0000259" key="5">
    <source>
        <dbReference type="Pfam" id="PF17210"/>
    </source>
</evidence>
<protein>
    <recommendedName>
        <fullName evidence="2">Type IV secretion system putative lipoprotein virB7</fullName>
    </recommendedName>
</protein>
<accession>A0A1G9RLH1</accession>
<dbReference type="Pfam" id="PF08139">
    <property type="entry name" value="LPAM_1"/>
    <property type="match status" value="1"/>
</dbReference>
<evidence type="ECO:0000256" key="3">
    <source>
        <dbReference type="ARBA" id="ARBA00022525"/>
    </source>
</evidence>
<evidence type="ECO:0000313" key="7">
    <source>
        <dbReference type="Proteomes" id="UP000199440"/>
    </source>
</evidence>
<sequence length="112" mass="11821">MKRIFFLIISLVLVTSCSKNDEASIIGTASADGGNVTSGITVKLYSEGTDLLMDTTTDSEGNFSFTGLEAGNYLVGATITVGDVVWDSGNTPQIFYVSGEIVKEVALTLTQK</sequence>
<dbReference type="InterPro" id="IPR013783">
    <property type="entry name" value="Ig-like_fold"/>
</dbReference>
<comment type="subcellular location">
    <subcellularLocation>
        <location evidence="1">Secreted</location>
    </subcellularLocation>
</comment>
<dbReference type="Proteomes" id="UP000199440">
    <property type="component" value="Unassembled WGS sequence"/>
</dbReference>
<dbReference type="SUPFAM" id="SSF117074">
    <property type="entry name" value="Hypothetical protein PA1324"/>
    <property type="match status" value="1"/>
</dbReference>
<evidence type="ECO:0000256" key="4">
    <source>
        <dbReference type="ARBA" id="ARBA00022729"/>
    </source>
</evidence>
<gene>
    <name evidence="6" type="ORF">SAMN04488514_106186</name>
</gene>
<dbReference type="RefSeq" id="WP_089890335.1">
    <property type="nucleotide sequence ID" value="NZ_FNGV01000006.1"/>
</dbReference>
<reference evidence="6 7" key="1">
    <citation type="submission" date="2016-10" db="EMBL/GenBank/DDBJ databases">
        <authorList>
            <person name="de Groot N.N."/>
        </authorList>
    </citation>
    <scope>NUCLEOTIDE SEQUENCE [LARGE SCALE GENOMIC DNA]</scope>
    <source>
        <strain evidence="6 7">DSM 19886</strain>
    </source>
</reference>
<keyword evidence="4" id="KW-0732">Signal</keyword>
<dbReference type="STRING" id="192904.SAMN04488514_106186"/>
<dbReference type="Gene3D" id="2.60.40.10">
    <property type="entry name" value="Immunoglobulins"/>
    <property type="match status" value="1"/>
</dbReference>
<name>A0A1G9RLH1_9FLAO</name>
<dbReference type="GO" id="GO:0005576">
    <property type="term" value="C:extracellular region"/>
    <property type="evidence" value="ECO:0007669"/>
    <property type="project" value="UniProtKB-SubCell"/>
</dbReference>
<dbReference type="InterPro" id="IPR033764">
    <property type="entry name" value="Sdr_B"/>
</dbReference>
<feature type="domain" description="SD-repeat containing protein B" evidence="5">
    <location>
        <begin position="35"/>
        <end position="78"/>
    </location>
</feature>
<dbReference type="Pfam" id="PF17210">
    <property type="entry name" value="SdrD_B"/>
    <property type="match status" value="1"/>
</dbReference>
<proteinExistence type="predicted"/>
<evidence type="ECO:0000313" key="6">
    <source>
        <dbReference type="EMBL" id="SDM23900.1"/>
    </source>
</evidence>
<organism evidence="6 7">
    <name type="scientific">Kriegella aquimaris</name>
    <dbReference type="NCBI Taxonomy" id="192904"/>
    <lineage>
        <taxon>Bacteria</taxon>
        <taxon>Pseudomonadati</taxon>
        <taxon>Bacteroidota</taxon>
        <taxon>Flavobacteriia</taxon>
        <taxon>Flavobacteriales</taxon>
        <taxon>Flavobacteriaceae</taxon>
        <taxon>Kriegella</taxon>
    </lineage>
</organism>
<dbReference type="PROSITE" id="PS51257">
    <property type="entry name" value="PROKAR_LIPOPROTEIN"/>
    <property type="match status" value="1"/>
</dbReference>
<dbReference type="OrthoDB" id="1445705at2"/>
<dbReference type="AlphaFoldDB" id="A0A1G9RLH1"/>
<keyword evidence="7" id="KW-1185">Reference proteome</keyword>
<evidence type="ECO:0000256" key="1">
    <source>
        <dbReference type="ARBA" id="ARBA00004613"/>
    </source>
</evidence>
<dbReference type="InterPro" id="IPR012640">
    <property type="entry name" value="Membr_lipoprot_lipid_attach_CS"/>
</dbReference>
<evidence type="ECO:0000256" key="2">
    <source>
        <dbReference type="ARBA" id="ARBA00017922"/>
    </source>
</evidence>